<keyword evidence="1" id="KW-0812">Transmembrane</keyword>
<evidence type="ECO:0000256" key="1">
    <source>
        <dbReference type="SAM" id="Phobius"/>
    </source>
</evidence>
<comment type="caution">
    <text evidence="3">The sequence shown here is derived from an EMBL/GenBank/DDBJ whole genome shotgun (WGS) entry which is preliminary data.</text>
</comment>
<dbReference type="Proteomes" id="UP001501126">
    <property type="component" value="Unassembled WGS sequence"/>
</dbReference>
<evidence type="ECO:0000313" key="3">
    <source>
        <dbReference type="EMBL" id="GAA0873900.1"/>
    </source>
</evidence>
<reference evidence="3 4" key="1">
    <citation type="journal article" date="2019" name="Int. J. Syst. Evol. Microbiol.">
        <title>The Global Catalogue of Microorganisms (GCM) 10K type strain sequencing project: providing services to taxonomists for standard genome sequencing and annotation.</title>
        <authorList>
            <consortium name="The Broad Institute Genomics Platform"/>
            <consortium name="The Broad Institute Genome Sequencing Center for Infectious Disease"/>
            <person name="Wu L."/>
            <person name="Ma J."/>
        </authorList>
    </citation>
    <scope>NUCLEOTIDE SEQUENCE [LARGE SCALE GENOMIC DNA]</scope>
    <source>
        <strain evidence="3 4">JCM 16083</strain>
    </source>
</reference>
<feature type="transmembrane region" description="Helical" evidence="1">
    <location>
        <begin position="31"/>
        <end position="49"/>
    </location>
</feature>
<evidence type="ECO:0000259" key="2">
    <source>
        <dbReference type="SMART" id="SM00850"/>
    </source>
</evidence>
<dbReference type="Gene3D" id="2.40.50.1020">
    <property type="entry name" value="LytTr DNA-binding domain"/>
    <property type="match status" value="1"/>
</dbReference>
<dbReference type="SMART" id="SM00850">
    <property type="entry name" value="LytTR"/>
    <property type="match status" value="1"/>
</dbReference>
<feature type="transmembrane region" description="Helical" evidence="1">
    <location>
        <begin position="109"/>
        <end position="128"/>
    </location>
</feature>
<dbReference type="EMBL" id="BAAAFH010000003">
    <property type="protein sequence ID" value="GAA0873900.1"/>
    <property type="molecule type" value="Genomic_DNA"/>
</dbReference>
<sequence length="273" mass="31110">MIALAVGLLVAGINFAGIQQSTLDVYRFGKLTVIALAGVTTCVGILLVIEGLPRLVFSQRVKENWTTGKEFLLVVFLLIVIAFLNNLVFFSITRNTSLVDYSDHLLNSIYFAVLIGSVPTALIIWLNYTIILRRNLAAVNSYNLQLQDRLSKPVNTLSEQLVRIPTQNKNEILEFDVYQFLYARSEGNYLEVYMLMPEEVKRIVCRLSLQQLATDLEEYTFLFSPHRSFLINMRHIVSTSGNARNYRVQLKNVDVEIPVSRTKFEAFNTAFEN</sequence>
<dbReference type="InterPro" id="IPR007492">
    <property type="entry name" value="LytTR_DNA-bd_dom"/>
</dbReference>
<accession>A0ABN1MKY7</accession>
<evidence type="ECO:0000313" key="4">
    <source>
        <dbReference type="Proteomes" id="UP001501126"/>
    </source>
</evidence>
<dbReference type="Pfam" id="PF04397">
    <property type="entry name" value="LytTR"/>
    <property type="match status" value="1"/>
</dbReference>
<feature type="transmembrane region" description="Helical" evidence="1">
    <location>
        <begin position="70"/>
        <end position="89"/>
    </location>
</feature>
<keyword evidence="4" id="KW-1185">Reference proteome</keyword>
<keyword evidence="1" id="KW-1133">Transmembrane helix</keyword>
<name>A0ABN1MKY7_9FLAO</name>
<gene>
    <name evidence="3" type="ORF">GCM10009118_03080</name>
</gene>
<keyword evidence="1" id="KW-0472">Membrane</keyword>
<protein>
    <recommendedName>
        <fullName evidence="2">HTH LytTR-type domain-containing protein</fullName>
    </recommendedName>
</protein>
<organism evidence="3 4">
    <name type="scientific">Wandonia haliotis</name>
    <dbReference type="NCBI Taxonomy" id="574963"/>
    <lineage>
        <taxon>Bacteria</taxon>
        <taxon>Pseudomonadati</taxon>
        <taxon>Bacteroidota</taxon>
        <taxon>Flavobacteriia</taxon>
        <taxon>Flavobacteriales</taxon>
        <taxon>Crocinitomicaceae</taxon>
        <taxon>Wandonia</taxon>
    </lineage>
</organism>
<feature type="domain" description="HTH LytTR-type" evidence="2">
    <location>
        <begin position="170"/>
        <end position="272"/>
    </location>
</feature>
<proteinExistence type="predicted"/>